<dbReference type="SUPFAM" id="SSF53244">
    <property type="entry name" value="MurD-like peptide ligases, peptide-binding domain"/>
    <property type="match status" value="1"/>
</dbReference>
<dbReference type="Proteomes" id="UP000245469">
    <property type="component" value="Unassembled WGS sequence"/>
</dbReference>
<dbReference type="GO" id="GO:0008764">
    <property type="term" value="F:UDP-N-acetylmuramoylalanine-D-glutamate ligase activity"/>
    <property type="evidence" value="ECO:0007669"/>
    <property type="project" value="UniProtKB-UniRule"/>
</dbReference>
<dbReference type="InterPro" id="IPR004101">
    <property type="entry name" value="Mur_ligase_C"/>
</dbReference>
<dbReference type="PANTHER" id="PTHR43692:SF1">
    <property type="entry name" value="UDP-N-ACETYLMURAMOYLALANINE--D-GLUTAMATE LIGASE"/>
    <property type="match status" value="1"/>
</dbReference>
<evidence type="ECO:0000256" key="2">
    <source>
        <dbReference type="ARBA" id="ARBA00004752"/>
    </source>
</evidence>
<evidence type="ECO:0000256" key="3">
    <source>
        <dbReference type="ARBA" id="ARBA00022490"/>
    </source>
</evidence>
<protein>
    <recommendedName>
        <fullName evidence="7 8">UDP-N-acetylmuramoylalanine--D-glutamate ligase</fullName>
        <ecNumber evidence="7 8">6.3.2.9</ecNumber>
    </recommendedName>
    <alternativeName>
        <fullName evidence="7">D-glutamic acid-adding enzyme</fullName>
    </alternativeName>
    <alternativeName>
        <fullName evidence="7">UDP-N-acetylmuramoyl-L-alanyl-D-glutamate synthetase</fullName>
    </alternativeName>
</protein>
<dbReference type="PANTHER" id="PTHR43692">
    <property type="entry name" value="UDP-N-ACETYLMURAMOYLALANINE--D-GLUTAMATE LIGASE"/>
    <property type="match status" value="1"/>
</dbReference>
<evidence type="ECO:0000256" key="1">
    <source>
        <dbReference type="ARBA" id="ARBA00004496"/>
    </source>
</evidence>
<accession>A0A316A8Y9</accession>
<dbReference type="EC" id="6.3.2.9" evidence="7 8"/>
<dbReference type="Pfam" id="PF02875">
    <property type="entry name" value="Mur_ligase_C"/>
    <property type="match status" value="1"/>
</dbReference>
<dbReference type="SUPFAM" id="SSF53623">
    <property type="entry name" value="MurD-like peptide ligases, catalytic domain"/>
    <property type="match status" value="1"/>
</dbReference>
<evidence type="ECO:0000256" key="8">
    <source>
        <dbReference type="RuleBase" id="RU003664"/>
    </source>
</evidence>
<evidence type="ECO:0000256" key="5">
    <source>
        <dbReference type="ARBA" id="ARBA00022741"/>
    </source>
</evidence>
<keyword evidence="7 8" id="KW-0132">Cell division</keyword>
<dbReference type="InterPro" id="IPR036565">
    <property type="entry name" value="Mur-like_cat_sf"/>
</dbReference>
<dbReference type="GO" id="GO:0008360">
    <property type="term" value="P:regulation of cell shape"/>
    <property type="evidence" value="ECO:0007669"/>
    <property type="project" value="UniProtKB-KW"/>
</dbReference>
<evidence type="ECO:0000256" key="4">
    <source>
        <dbReference type="ARBA" id="ARBA00022598"/>
    </source>
</evidence>
<dbReference type="InterPro" id="IPR005762">
    <property type="entry name" value="MurD"/>
</dbReference>
<comment type="function">
    <text evidence="7 8">Cell wall formation. Catalyzes the addition of glutamate to the nucleotide precursor UDP-N-acetylmuramoyl-L-alanine (UMA).</text>
</comment>
<keyword evidence="7 8" id="KW-0961">Cell wall biogenesis/degradation</keyword>
<evidence type="ECO:0000256" key="7">
    <source>
        <dbReference type="HAMAP-Rule" id="MF_00639"/>
    </source>
</evidence>
<dbReference type="Pfam" id="PF08245">
    <property type="entry name" value="Mur_ligase_M"/>
    <property type="match status" value="1"/>
</dbReference>
<dbReference type="GO" id="GO:0051301">
    <property type="term" value="P:cell division"/>
    <property type="evidence" value="ECO:0007669"/>
    <property type="project" value="UniProtKB-KW"/>
</dbReference>
<comment type="pathway">
    <text evidence="2 7 8">Cell wall biogenesis; peptidoglycan biosynthesis.</text>
</comment>
<evidence type="ECO:0000313" key="12">
    <source>
        <dbReference type="Proteomes" id="UP000245469"/>
    </source>
</evidence>
<keyword evidence="7 8" id="KW-0573">Peptidoglycan synthesis</keyword>
<keyword evidence="4 7" id="KW-0436">Ligase</keyword>
<sequence length="545" mass="54614">MTSELRSEALPTVPAWRAGSARVPDRGPADWAGLRVVVAGFAVSGAAAAYALAERGARVLAVDGRDGAGERERAKLLDMLGGKVALGPGASDALHLVDGSPPDLVVTSPGWRPSAPLLAQAARAGIPIWGEVELAWRLRGTAGPVGAPVGPASSAPWLCVTGTNGKTTTTTMLASILRAHGLRATTAGNIGTPLVEAVLDPAGADVLAVELSSFQLHGAHTLAPRAAAVLNVAPDHLDWHGSMRAYAADKGRIYTDTELACVYNADDTDQVTEQLVLDADVQEGCRAIGFTLGVPGLSMLGVVDDVLADRAYVADRANSAAELCTLADLADASGGVVAPHVVANALAAAALARAHGVGQQAVRDGLLSTKPGAHRIAVVARSGGVAWINDSKATNAHAASASLAGAAAASGGEGGDASRVVWVAGGLAKGAQFDELVGAHAGRLRAAVLIGADREPLRGALARRAPGVPVVEIDGPAATAAGGVMPAAVRAAAAAALPGDVVLLAPASASMDQFTSYAERGDAFAAAVRAHLAEGSADQSDHQEG</sequence>
<name>A0A316A8Y9_9ACTN</name>
<comment type="subcellular location">
    <subcellularLocation>
        <location evidence="1 7 8">Cytoplasm</location>
    </subcellularLocation>
</comment>
<dbReference type="Gene3D" id="3.40.1190.10">
    <property type="entry name" value="Mur-like, catalytic domain"/>
    <property type="match status" value="1"/>
</dbReference>
<dbReference type="RefSeq" id="WP_109774313.1">
    <property type="nucleotide sequence ID" value="NZ_QGDQ01000011.1"/>
</dbReference>
<dbReference type="GO" id="GO:0005737">
    <property type="term" value="C:cytoplasm"/>
    <property type="evidence" value="ECO:0007669"/>
    <property type="project" value="UniProtKB-SubCell"/>
</dbReference>
<dbReference type="GO" id="GO:0009252">
    <property type="term" value="P:peptidoglycan biosynthetic process"/>
    <property type="evidence" value="ECO:0007669"/>
    <property type="project" value="UniProtKB-UniRule"/>
</dbReference>
<comment type="similarity">
    <text evidence="7">Belongs to the MurCDEF family.</text>
</comment>
<dbReference type="Gene3D" id="3.90.190.20">
    <property type="entry name" value="Mur ligase, C-terminal domain"/>
    <property type="match status" value="1"/>
</dbReference>
<dbReference type="InterPro" id="IPR036615">
    <property type="entry name" value="Mur_ligase_C_dom_sf"/>
</dbReference>
<evidence type="ECO:0000256" key="6">
    <source>
        <dbReference type="ARBA" id="ARBA00022840"/>
    </source>
</evidence>
<dbReference type="Gene3D" id="3.40.50.720">
    <property type="entry name" value="NAD(P)-binding Rossmann-like Domain"/>
    <property type="match status" value="1"/>
</dbReference>
<dbReference type="HAMAP" id="MF_00639">
    <property type="entry name" value="MurD"/>
    <property type="match status" value="1"/>
</dbReference>
<feature type="domain" description="Mur ligase central" evidence="10">
    <location>
        <begin position="160"/>
        <end position="352"/>
    </location>
</feature>
<evidence type="ECO:0000259" key="10">
    <source>
        <dbReference type="Pfam" id="PF08245"/>
    </source>
</evidence>
<evidence type="ECO:0000259" key="9">
    <source>
        <dbReference type="Pfam" id="PF02875"/>
    </source>
</evidence>
<keyword evidence="7 8" id="KW-0133">Cell shape</keyword>
<comment type="caution">
    <text evidence="11">The sequence shown here is derived from an EMBL/GenBank/DDBJ whole genome shotgun (WGS) entry which is preliminary data.</text>
</comment>
<keyword evidence="5 7" id="KW-0547">Nucleotide-binding</keyword>
<dbReference type="InterPro" id="IPR013221">
    <property type="entry name" value="Mur_ligase_cen"/>
</dbReference>
<keyword evidence="6 7" id="KW-0067">ATP-binding</keyword>
<dbReference type="NCBIfam" id="TIGR01087">
    <property type="entry name" value="murD"/>
    <property type="match status" value="1"/>
</dbReference>
<feature type="binding site" evidence="7">
    <location>
        <begin position="162"/>
        <end position="168"/>
    </location>
    <ligand>
        <name>ATP</name>
        <dbReference type="ChEBI" id="CHEBI:30616"/>
    </ligand>
</feature>
<comment type="catalytic activity">
    <reaction evidence="7 8">
        <text>UDP-N-acetyl-alpha-D-muramoyl-L-alanine + D-glutamate + ATP = UDP-N-acetyl-alpha-D-muramoyl-L-alanyl-D-glutamate + ADP + phosphate + H(+)</text>
        <dbReference type="Rhea" id="RHEA:16429"/>
        <dbReference type="ChEBI" id="CHEBI:15378"/>
        <dbReference type="ChEBI" id="CHEBI:29986"/>
        <dbReference type="ChEBI" id="CHEBI:30616"/>
        <dbReference type="ChEBI" id="CHEBI:43474"/>
        <dbReference type="ChEBI" id="CHEBI:83898"/>
        <dbReference type="ChEBI" id="CHEBI:83900"/>
        <dbReference type="ChEBI" id="CHEBI:456216"/>
        <dbReference type="EC" id="6.3.2.9"/>
    </reaction>
</comment>
<dbReference type="OrthoDB" id="9809796at2"/>
<evidence type="ECO:0000313" key="11">
    <source>
        <dbReference type="EMBL" id="PWJ53678.1"/>
    </source>
</evidence>
<dbReference type="GO" id="GO:0005524">
    <property type="term" value="F:ATP binding"/>
    <property type="evidence" value="ECO:0007669"/>
    <property type="project" value="UniProtKB-UniRule"/>
</dbReference>
<dbReference type="EMBL" id="QGDQ01000011">
    <property type="protein sequence ID" value="PWJ53678.1"/>
    <property type="molecule type" value="Genomic_DNA"/>
</dbReference>
<gene>
    <name evidence="7" type="primary">murD</name>
    <name evidence="11" type="ORF">BXY45_11181</name>
</gene>
<reference evidence="11 12" key="1">
    <citation type="submission" date="2018-03" db="EMBL/GenBank/DDBJ databases">
        <title>Genomic Encyclopedia of Archaeal and Bacterial Type Strains, Phase II (KMG-II): from individual species to whole genera.</title>
        <authorList>
            <person name="Goeker M."/>
        </authorList>
    </citation>
    <scope>NUCLEOTIDE SEQUENCE [LARGE SCALE GENOMIC DNA]</scope>
    <source>
        <strain evidence="11 12">DSM 44889</strain>
    </source>
</reference>
<dbReference type="AlphaFoldDB" id="A0A316A8Y9"/>
<organism evidence="11 12">
    <name type="scientific">Quadrisphaera granulorum</name>
    <dbReference type="NCBI Taxonomy" id="317664"/>
    <lineage>
        <taxon>Bacteria</taxon>
        <taxon>Bacillati</taxon>
        <taxon>Actinomycetota</taxon>
        <taxon>Actinomycetes</taxon>
        <taxon>Kineosporiales</taxon>
        <taxon>Kineosporiaceae</taxon>
        <taxon>Quadrisphaera</taxon>
    </lineage>
</organism>
<dbReference type="GO" id="GO:0071555">
    <property type="term" value="P:cell wall organization"/>
    <property type="evidence" value="ECO:0007669"/>
    <property type="project" value="UniProtKB-KW"/>
</dbReference>
<keyword evidence="3 7" id="KW-0963">Cytoplasm</keyword>
<dbReference type="SUPFAM" id="SSF51984">
    <property type="entry name" value="MurCD N-terminal domain"/>
    <property type="match status" value="1"/>
</dbReference>
<keyword evidence="7 8" id="KW-0131">Cell cycle</keyword>
<feature type="domain" description="Mur ligase C-terminal" evidence="9">
    <location>
        <begin position="374"/>
        <end position="507"/>
    </location>
</feature>
<keyword evidence="12" id="KW-1185">Reference proteome</keyword>
<proteinExistence type="inferred from homology"/>
<dbReference type="UniPathway" id="UPA00219"/>